<keyword evidence="4" id="KW-1185">Reference proteome</keyword>
<dbReference type="PANTHER" id="PTHR21180">
    <property type="entry name" value="ENDONUCLEASE/EXONUCLEASE/PHOSPHATASE FAMILY DOMAIN-CONTAINING PROTEIN 1"/>
    <property type="match status" value="1"/>
</dbReference>
<keyword evidence="2" id="KW-0812">Transmembrane</keyword>
<dbReference type="InterPro" id="IPR010994">
    <property type="entry name" value="RuvA_2-like"/>
</dbReference>
<sequence length="317" mass="35270">MKPSRAQTGYLSFSRKDRIAAAGFVLLFGFLYCLPRLVAPPRQMTVVADSLLYNMPPDSRAGTPAGANDPAPAYGPGAAGYGTGPAAHRSYPPPFLFDPNRLDAAGWQRLGLSDRAARSILKYREKGGRFRKPEDLQKFRALPLGFYERVATHIQIEPEERPDYVSAGPPATAPPAPDRPKRPVATVRINEADSADWAALPGIGATLTGRILRYRNRLGGFVSIDQVGEVWGLPDSTFRKIRPYLIFTGTTGVQKFNLNSATREELRAHPYIRWSLAKLIIEYRERHGPYQSVDDLKNLDLMSDSTLKRVRPYLSIF</sequence>
<proteinExistence type="predicted"/>
<evidence type="ECO:0000256" key="2">
    <source>
        <dbReference type="SAM" id="Phobius"/>
    </source>
</evidence>
<name>A0ABP8GM04_9BACT</name>
<evidence type="ECO:0008006" key="5">
    <source>
        <dbReference type="Google" id="ProtNLM"/>
    </source>
</evidence>
<dbReference type="Gene3D" id="1.10.150.320">
    <property type="entry name" value="Photosystem II 12 kDa extrinsic protein"/>
    <property type="match status" value="1"/>
</dbReference>
<dbReference type="RefSeq" id="WP_345254803.1">
    <property type="nucleotide sequence ID" value="NZ_BAABGY010000006.1"/>
</dbReference>
<dbReference type="PANTHER" id="PTHR21180:SF32">
    <property type="entry name" value="ENDONUCLEASE_EXONUCLEASE_PHOSPHATASE FAMILY DOMAIN-CONTAINING PROTEIN 1"/>
    <property type="match status" value="1"/>
</dbReference>
<comment type="caution">
    <text evidence="3">The sequence shown here is derived from an EMBL/GenBank/DDBJ whole genome shotgun (WGS) entry which is preliminary data.</text>
</comment>
<evidence type="ECO:0000256" key="1">
    <source>
        <dbReference type="SAM" id="MobiDB-lite"/>
    </source>
</evidence>
<feature type="transmembrane region" description="Helical" evidence="2">
    <location>
        <begin position="20"/>
        <end position="38"/>
    </location>
</feature>
<keyword evidence="2" id="KW-0472">Membrane</keyword>
<reference evidence="4" key="1">
    <citation type="journal article" date="2019" name="Int. J. Syst. Evol. Microbiol.">
        <title>The Global Catalogue of Microorganisms (GCM) 10K type strain sequencing project: providing services to taxonomists for standard genome sequencing and annotation.</title>
        <authorList>
            <consortium name="The Broad Institute Genomics Platform"/>
            <consortium name="The Broad Institute Genome Sequencing Center for Infectious Disease"/>
            <person name="Wu L."/>
            <person name="Ma J."/>
        </authorList>
    </citation>
    <scope>NUCLEOTIDE SEQUENCE [LARGE SCALE GENOMIC DNA]</scope>
    <source>
        <strain evidence="4">JCM 17919</strain>
    </source>
</reference>
<dbReference type="EMBL" id="BAABGY010000006">
    <property type="protein sequence ID" value="GAA4326548.1"/>
    <property type="molecule type" value="Genomic_DNA"/>
</dbReference>
<dbReference type="Pfam" id="PF12836">
    <property type="entry name" value="HHH_3"/>
    <property type="match status" value="3"/>
</dbReference>
<evidence type="ECO:0000313" key="3">
    <source>
        <dbReference type="EMBL" id="GAA4326548.1"/>
    </source>
</evidence>
<dbReference type="Proteomes" id="UP001501725">
    <property type="component" value="Unassembled WGS sequence"/>
</dbReference>
<keyword evidence="2" id="KW-1133">Transmembrane helix</keyword>
<dbReference type="SUPFAM" id="SSF47781">
    <property type="entry name" value="RuvA domain 2-like"/>
    <property type="match status" value="3"/>
</dbReference>
<gene>
    <name evidence="3" type="ORF">GCM10023184_15230</name>
</gene>
<feature type="region of interest" description="Disordered" evidence="1">
    <location>
        <begin position="162"/>
        <end position="182"/>
    </location>
</feature>
<protein>
    <recommendedName>
        <fullName evidence="5">Helix-hairpin-helix domain-containing protein</fullName>
    </recommendedName>
</protein>
<accession>A0ABP8GM04</accession>
<dbReference type="InterPro" id="IPR051675">
    <property type="entry name" value="Endo/Exo/Phosphatase_dom_1"/>
</dbReference>
<organism evidence="3 4">
    <name type="scientific">Flaviaesturariibacter amylovorans</name>
    <dbReference type="NCBI Taxonomy" id="1084520"/>
    <lineage>
        <taxon>Bacteria</taxon>
        <taxon>Pseudomonadati</taxon>
        <taxon>Bacteroidota</taxon>
        <taxon>Chitinophagia</taxon>
        <taxon>Chitinophagales</taxon>
        <taxon>Chitinophagaceae</taxon>
        <taxon>Flaviaestuariibacter</taxon>
    </lineage>
</organism>
<evidence type="ECO:0000313" key="4">
    <source>
        <dbReference type="Proteomes" id="UP001501725"/>
    </source>
</evidence>
<dbReference type="Gene3D" id="1.10.150.280">
    <property type="entry name" value="AF1531-like domain"/>
    <property type="match status" value="1"/>
</dbReference>